<gene>
    <name evidence="1" type="ORF">BKCO1_23000102</name>
</gene>
<dbReference type="AlphaFoldDB" id="A0A1J9QZ87"/>
<reference evidence="1 2" key="1">
    <citation type="submission" date="2016-10" db="EMBL/GenBank/DDBJ databases">
        <title>Proteomics and genomics reveal pathogen-plant mechanisms compatible with a hemibiotrophic lifestyle of Diplodia corticola.</title>
        <authorList>
            <person name="Fernandes I."/>
            <person name="De Jonge R."/>
            <person name="Van De Peer Y."/>
            <person name="Devreese B."/>
            <person name="Alves A."/>
            <person name="Esteves A.C."/>
        </authorList>
    </citation>
    <scope>NUCLEOTIDE SEQUENCE [LARGE SCALE GENOMIC DNA]</scope>
    <source>
        <strain evidence="1 2">CBS 112549</strain>
    </source>
</reference>
<dbReference type="Proteomes" id="UP000183809">
    <property type="component" value="Unassembled WGS sequence"/>
</dbReference>
<sequence length="244" mass="26429">MASADRPTILFLCLDEAEEHALYSLHEDVTSSIKERAHVLVATTPAKALAHLNAAAAARPSVVLIGDGALTRSPGEEVGITGHNNRIKDEERKQYGLVYAALGFYVRAGGVAIFCEQFSSTASLPHMEMVFSTAFDLPWKAHAYHRSTFVLRPENVRRMTAQAAELASECSQKGVTLAGVAEKDRLYVPTRDSHVESFVFAPAPIGQDETPMAWAEVGEGMVGYVGDVNHEEEGEKVLLAMCGL</sequence>
<evidence type="ECO:0000313" key="1">
    <source>
        <dbReference type="EMBL" id="OJD34398.1"/>
    </source>
</evidence>
<dbReference type="GeneID" id="31013167"/>
<name>A0A1J9QZ87_9PEZI</name>
<keyword evidence="2" id="KW-1185">Reference proteome</keyword>
<comment type="caution">
    <text evidence="1">The sequence shown here is derived from an EMBL/GenBank/DDBJ whole genome shotgun (WGS) entry which is preliminary data.</text>
</comment>
<dbReference type="OrthoDB" id="167809at2759"/>
<accession>A0A1J9QZ87</accession>
<evidence type="ECO:0000313" key="2">
    <source>
        <dbReference type="Proteomes" id="UP000183809"/>
    </source>
</evidence>
<protein>
    <submittedName>
        <fullName evidence="1">Transcription factor</fullName>
    </submittedName>
</protein>
<dbReference type="STRING" id="236234.A0A1J9QZ87"/>
<dbReference type="RefSeq" id="XP_020130658.1">
    <property type="nucleotide sequence ID" value="XM_020272907.1"/>
</dbReference>
<organism evidence="1 2">
    <name type="scientific">Diplodia corticola</name>
    <dbReference type="NCBI Taxonomy" id="236234"/>
    <lineage>
        <taxon>Eukaryota</taxon>
        <taxon>Fungi</taxon>
        <taxon>Dikarya</taxon>
        <taxon>Ascomycota</taxon>
        <taxon>Pezizomycotina</taxon>
        <taxon>Dothideomycetes</taxon>
        <taxon>Dothideomycetes incertae sedis</taxon>
        <taxon>Botryosphaeriales</taxon>
        <taxon>Botryosphaeriaceae</taxon>
        <taxon>Diplodia</taxon>
    </lineage>
</organism>
<dbReference type="EMBL" id="MNUE01000023">
    <property type="protein sequence ID" value="OJD34398.1"/>
    <property type="molecule type" value="Genomic_DNA"/>
</dbReference>
<proteinExistence type="predicted"/>